<comment type="caution">
    <text evidence="2">The sequence shown here is derived from an EMBL/GenBank/DDBJ whole genome shotgun (WGS) entry which is preliminary data.</text>
</comment>
<evidence type="ECO:0000313" key="2">
    <source>
        <dbReference type="EMBL" id="OSY42565.1"/>
    </source>
</evidence>
<keyword evidence="1" id="KW-1133">Transmembrane helix</keyword>
<dbReference type="EMBL" id="MIGB01000005">
    <property type="protein sequence ID" value="OSY42565.1"/>
    <property type="molecule type" value="Genomic_DNA"/>
</dbReference>
<keyword evidence="1" id="KW-0812">Transmembrane</keyword>
<evidence type="ECO:0000256" key="1">
    <source>
        <dbReference type="SAM" id="Phobius"/>
    </source>
</evidence>
<protein>
    <submittedName>
        <fullName evidence="2">Uncharacterized protein</fullName>
    </submittedName>
</protein>
<proteinExistence type="predicted"/>
<gene>
    <name evidence="2" type="ORF">BG845_01489</name>
</gene>
<sequence>MSLLILAQLGPALLWGDAPLDAGRISLSIMIALVMSVYLGVLIYRGVQRSSA</sequence>
<reference evidence="2 3" key="1">
    <citation type="submission" date="2016-09" db="EMBL/GenBank/DDBJ databases">
        <title>Pseudonocardia autotrophica DSM535, a candidate organism with high potential of specific P450 cytochromes.</title>
        <authorList>
            <person name="Grumaz C."/>
            <person name="Vainshtein Y."/>
            <person name="Kirstahler P."/>
            <person name="Sohn K."/>
        </authorList>
    </citation>
    <scope>NUCLEOTIDE SEQUENCE [LARGE SCALE GENOMIC DNA]</scope>
    <source>
        <strain evidence="2 3">DSM 535</strain>
    </source>
</reference>
<organism evidence="2 3">
    <name type="scientific">Pseudonocardia autotrophica</name>
    <name type="common">Amycolata autotrophica</name>
    <name type="synonym">Nocardia autotrophica</name>
    <dbReference type="NCBI Taxonomy" id="2074"/>
    <lineage>
        <taxon>Bacteria</taxon>
        <taxon>Bacillati</taxon>
        <taxon>Actinomycetota</taxon>
        <taxon>Actinomycetes</taxon>
        <taxon>Pseudonocardiales</taxon>
        <taxon>Pseudonocardiaceae</taxon>
        <taxon>Pseudonocardia</taxon>
    </lineage>
</organism>
<evidence type="ECO:0000313" key="3">
    <source>
        <dbReference type="Proteomes" id="UP000194360"/>
    </source>
</evidence>
<dbReference type="OrthoDB" id="10003612at2"/>
<dbReference type="AlphaFoldDB" id="A0A1Y2N521"/>
<accession>A0A1Y2N521</accession>
<keyword evidence="3" id="KW-1185">Reference proteome</keyword>
<name>A0A1Y2N521_PSEAH</name>
<keyword evidence="1" id="KW-0472">Membrane</keyword>
<feature type="transmembrane region" description="Helical" evidence="1">
    <location>
        <begin position="26"/>
        <end position="47"/>
    </location>
</feature>
<dbReference type="RefSeq" id="WP_158092097.1">
    <property type="nucleotide sequence ID" value="NZ_AP018920.1"/>
</dbReference>
<dbReference type="Proteomes" id="UP000194360">
    <property type="component" value="Unassembled WGS sequence"/>
</dbReference>